<accession>A0A7K1L4J6</accession>
<dbReference type="AlphaFoldDB" id="A0A7K1L4J6"/>
<evidence type="ECO:0000313" key="3">
    <source>
        <dbReference type="Proteomes" id="UP000432015"/>
    </source>
</evidence>
<evidence type="ECO:0000313" key="2">
    <source>
        <dbReference type="EMBL" id="MUN39352.1"/>
    </source>
</evidence>
<dbReference type="EMBL" id="WOFH01000008">
    <property type="protein sequence ID" value="MUN39352.1"/>
    <property type="molecule type" value="Genomic_DNA"/>
</dbReference>
<name>A0A7K1L4J6_9ACTN</name>
<dbReference type="Pfam" id="PF01261">
    <property type="entry name" value="AP_endonuc_2"/>
    <property type="match status" value="1"/>
</dbReference>
<dbReference type="InterPro" id="IPR036237">
    <property type="entry name" value="Xyl_isomerase-like_sf"/>
</dbReference>
<keyword evidence="3" id="KW-1185">Reference proteome</keyword>
<proteinExistence type="predicted"/>
<gene>
    <name evidence="2" type="ORF">GNZ18_22510</name>
</gene>
<feature type="domain" description="Xylose isomerase-like TIM barrel" evidence="1">
    <location>
        <begin position="27"/>
        <end position="270"/>
    </location>
</feature>
<sequence>MTAAPTRVGIDGRKVPGATGRPAIERLDLAKELGLDGVFYRTVFDMDPGLDAGRLAEHRRRADQLGLYLEAGIGNVNPYAMAEHPHLRKAGDGDTVLGFRHAIRAAAEIGCRELWVVTGGFKNFPGRFAYDRFRTDVDWSAQLEETARFLELLAPICREHGVHLNLETHEEITSFELVRLVERVGPDVLGITFDTTNLLQRGEHPLESARRVAPYVRQTHVKDCLLGIGEDGIRYQLRPVGSGVLDMAGLLGVLRDAGARPNLSLETLTSAAESGGGEDGLHPYLRPLTIELYDPVWHAMHPDLNSVELTATVRLAVEGERRVAEGGTESMAAFAGRPFSHADAVAFVQAGAAHLRSLESGWSPPCEG</sequence>
<evidence type="ECO:0000259" key="1">
    <source>
        <dbReference type="Pfam" id="PF01261"/>
    </source>
</evidence>
<organism evidence="2 3">
    <name type="scientific">Actinomadura litoris</name>
    <dbReference type="NCBI Taxonomy" id="2678616"/>
    <lineage>
        <taxon>Bacteria</taxon>
        <taxon>Bacillati</taxon>
        <taxon>Actinomycetota</taxon>
        <taxon>Actinomycetes</taxon>
        <taxon>Streptosporangiales</taxon>
        <taxon>Thermomonosporaceae</taxon>
        <taxon>Actinomadura</taxon>
    </lineage>
</organism>
<dbReference type="SUPFAM" id="SSF51658">
    <property type="entry name" value="Xylose isomerase-like"/>
    <property type="match status" value="1"/>
</dbReference>
<dbReference type="Proteomes" id="UP000432015">
    <property type="component" value="Unassembled WGS sequence"/>
</dbReference>
<reference evidence="2 3" key="1">
    <citation type="submission" date="2019-11" db="EMBL/GenBank/DDBJ databases">
        <authorList>
            <person name="Cao P."/>
        </authorList>
    </citation>
    <scope>NUCLEOTIDE SEQUENCE [LARGE SCALE GENOMIC DNA]</scope>
    <source>
        <strain evidence="2 3">NEAU-AAG5</strain>
    </source>
</reference>
<comment type="caution">
    <text evidence="2">The sequence shown here is derived from an EMBL/GenBank/DDBJ whole genome shotgun (WGS) entry which is preliminary data.</text>
</comment>
<protein>
    <submittedName>
        <fullName evidence="2">TIM barrel protein</fullName>
    </submittedName>
</protein>
<dbReference type="InterPro" id="IPR013022">
    <property type="entry name" value="Xyl_isomerase-like_TIM-brl"/>
</dbReference>
<dbReference type="RefSeq" id="WP_216651404.1">
    <property type="nucleotide sequence ID" value="NZ_WOFH01000008.1"/>
</dbReference>
<dbReference type="InterPro" id="IPR050312">
    <property type="entry name" value="IolE/XylAMocC-like"/>
</dbReference>
<dbReference type="Gene3D" id="3.20.20.150">
    <property type="entry name" value="Divalent-metal-dependent TIM barrel enzymes"/>
    <property type="match status" value="1"/>
</dbReference>
<dbReference type="PANTHER" id="PTHR12110:SF53">
    <property type="entry name" value="BLR5974 PROTEIN"/>
    <property type="match status" value="1"/>
</dbReference>
<dbReference type="PANTHER" id="PTHR12110">
    <property type="entry name" value="HYDROXYPYRUVATE ISOMERASE"/>
    <property type="match status" value="1"/>
</dbReference>